<evidence type="ECO:0000313" key="2">
    <source>
        <dbReference type="Proteomes" id="UP000004621"/>
    </source>
</evidence>
<name>A0A9W5ISU5_NEISU</name>
<dbReference type="RefSeq" id="WP_004518861.1">
    <property type="nucleotide sequence ID" value="NZ_ACEO02000001.1"/>
</dbReference>
<gene>
    <name evidence="1" type="ORF">NEISUBOT_03098</name>
</gene>
<protein>
    <submittedName>
        <fullName evidence="1">Uncharacterized protein</fullName>
    </submittedName>
</protein>
<reference evidence="1 2" key="1">
    <citation type="submission" date="2010-01" db="EMBL/GenBank/DDBJ databases">
        <authorList>
            <person name="Weinstock G."/>
            <person name="Sodergren E."/>
            <person name="Clifton S."/>
            <person name="Fulton L."/>
            <person name="Fulton B."/>
            <person name="Courtney L."/>
            <person name="Fronick C."/>
            <person name="Harrison M."/>
            <person name="Strong C."/>
            <person name="Farmer C."/>
            <person name="Delahaunty K."/>
            <person name="Markovic C."/>
            <person name="Hall O."/>
            <person name="Minx P."/>
            <person name="Tomlinson C."/>
            <person name="Mitreva M."/>
            <person name="Nelson J."/>
            <person name="Hou S."/>
            <person name="Wollam A."/>
            <person name="Pepin K.H."/>
            <person name="Johnson M."/>
            <person name="Bhonagiri V."/>
            <person name="Nash W.E."/>
            <person name="Warren W."/>
            <person name="Chinwalla A."/>
            <person name="Mardis E.R."/>
            <person name="Wilson R.K."/>
        </authorList>
    </citation>
    <scope>NUCLEOTIDE SEQUENCE [LARGE SCALE GENOMIC DNA]</scope>
    <source>
        <strain evidence="1 2">NJ9703</strain>
    </source>
</reference>
<proteinExistence type="predicted"/>
<sequence>MPEISTAGIFQAAFIARHMEQTPRAFFQTTFEPVGRVCAARYARGGLRLQGKWRTRACVPHIPYHAVYSLLTKGRLVLEVVRKYCKDNPETNFTQLSQIFPKKLQGPTNGVLNIFGELKDYQKEGKFYIKNGEIIQLKNGEQIAVCSQWGKDNLDNFIEHITQTLGYEIVAQ</sequence>
<dbReference type="AlphaFoldDB" id="A0A9W5ISU5"/>
<organism evidence="1 2">
    <name type="scientific">Neisseria subflava NJ9703</name>
    <dbReference type="NCBI Taxonomy" id="546268"/>
    <lineage>
        <taxon>Bacteria</taxon>
        <taxon>Pseudomonadati</taxon>
        <taxon>Pseudomonadota</taxon>
        <taxon>Betaproteobacteria</taxon>
        <taxon>Neisseriales</taxon>
        <taxon>Neisseriaceae</taxon>
        <taxon>Neisseria</taxon>
    </lineage>
</organism>
<dbReference type="EMBL" id="ACEO02000001">
    <property type="protein sequence ID" value="EFC53101.1"/>
    <property type="molecule type" value="Genomic_DNA"/>
</dbReference>
<accession>A0A9W5ISU5</accession>
<comment type="caution">
    <text evidence="1">The sequence shown here is derived from an EMBL/GenBank/DDBJ whole genome shotgun (WGS) entry which is preliminary data.</text>
</comment>
<evidence type="ECO:0000313" key="1">
    <source>
        <dbReference type="EMBL" id="EFC53101.1"/>
    </source>
</evidence>
<dbReference type="Proteomes" id="UP000004621">
    <property type="component" value="Unassembled WGS sequence"/>
</dbReference>